<evidence type="ECO:0000256" key="6">
    <source>
        <dbReference type="SAM" id="MobiDB-lite"/>
    </source>
</evidence>
<evidence type="ECO:0000256" key="3">
    <source>
        <dbReference type="ARBA" id="ARBA00022694"/>
    </source>
</evidence>
<dbReference type="GO" id="GO:0160148">
    <property type="term" value="F:tRNA pseudouridine(55) synthase activity"/>
    <property type="evidence" value="ECO:0007669"/>
    <property type="project" value="UniProtKB-EC"/>
</dbReference>
<dbReference type="EMBL" id="BLTE01000001">
    <property type="protein sequence ID" value="GFK92722.1"/>
    <property type="molecule type" value="Genomic_DNA"/>
</dbReference>
<evidence type="ECO:0000313" key="10">
    <source>
        <dbReference type="EMBL" id="GFK92722.1"/>
    </source>
</evidence>
<dbReference type="InterPro" id="IPR020103">
    <property type="entry name" value="PsdUridine_synth_cat_dom_sf"/>
</dbReference>
<dbReference type="Pfam" id="PF01509">
    <property type="entry name" value="TruB_N"/>
    <property type="match status" value="1"/>
</dbReference>
<dbReference type="PANTHER" id="PTHR13767">
    <property type="entry name" value="TRNA-PSEUDOURIDINE SYNTHASE"/>
    <property type="match status" value="1"/>
</dbReference>
<dbReference type="InterPro" id="IPR032819">
    <property type="entry name" value="TruB_C"/>
</dbReference>
<keyword evidence="4 5" id="KW-0413">Isomerase</keyword>
<dbReference type="NCBIfam" id="TIGR00431">
    <property type="entry name" value="TruB"/>
    <property type="match status" value="1"/>
</dbReference>
<dbReference type="HAMAP" id="MF_01080">
    <property type="entry name" value="TruB_bact"/>
    <property type="match status" value="1"/>
</dbReference>
<comment type="similarity">
    <text evidence="2 5">Belongs to the pseudouridine synthase TruB family. Type 1 subfamily.</text>
</comment>
<evidence type="ECO:0000256" key="5">
    <source>
        <dbReference type="HAMAP-Rule" id="MF_01080"/>
    </source>
</evidence>
<evidence type="ECO:0000256" key="2">
    <source>
        <dbReference type="ARBA" id="ARBA00005642"/>
    </source>
</evidence>
<dbReference type="Pfam" id="PF09142">
    <property type="entry name" value="TruB_C"/>
    <property type="match status" value="1"/>
</dbReference>
<dbReference type="EC" id="5.4.99.25" evidence="5"/>
<keyword evidence="11" id="KW-1185">Reference proteome</keyword>
<dbReference type="SUPFAM" id="SSF55120">
    <property type="entry name" value="Pseudouridine synthase"/>
    <property type="match status" value="1"/>
</dbReference>
<proteinExistence type="inferred from homology"/>
<dbReference type="Pfam" id="PF16198">
    <property type="entry name" value="TruB_C_2"/>
    <property type="match status" value="1"/>
</dbReference>
<dbReference type="AlphaFoldDB" id="A0A6V8LJ03"/>
<gene>
    <name evidence="5 10" type="primary">truB</name>
    <name evidence="10" type="ORF">NNJEOMEG_00549</name>
</gene>
<accession>A0A6V8LJ03</accession>
<reference evidence="10 11" key="2">
    <citation type="submission" date="2020-05" db="EMBL/GenBank/DDBJ databases">
        <title>Draft genome sequence of Desulfovibrio sp. strainFSS-1.</title>
        <authorList>
            <person name="Shimoshige H."/>
            <person name="Kobayashi H."/>
            <person name="Maekawa T."/>
        </authorList>
    </citation>
    <scope>NUCLEOTIDE SEQUENCE [LARGE SCALE GENOMIC DNA]</scope>
    <source>
        <strain evidence="10 11">SIID29052-01</strain>
    </source>
</reference>
<evidence type="ECO:0000259" key="7">
    <source>
        <dbReference type="Pfam" id="PF01509"/>
    </source>
</evidence>
<dbReference type="Gene3D" id="3.30.2350.10">
    <property type="entry name" value="Pseudouridine synthase"/>
    <property type="match status" value="1"/>
</dbReference>
<comment type="catalytic activity">
    <reaction evidence="1 5">
        <text>uridine(55) in tRNA = pseudouridine(55) in tRNA</text>
        <dbReference type="Rhea" id="RHEA:42532"/>
        <dbReference type="Rhea" id="RHEA-COMP:10101"/>
        <dbReference type="Rhea" id="RHEA-COMP:10102"/>
        <dbReference type="ChEBI" id="CHEBI:65314"/>
        <dbReference type="ChEBI" id="CHEBI:65315"/>
        <dbReference type="EC" id="5.4.99.25"/>
    </reaction>
</comment>
<feature type="active site" description="Nucleophile" evidence="5">
    <location>
        <position position="50"/>
    </location>
</feature>
<dbReference type="RefSeq" id="WP_173081030.1">
    <property type="nucleotide sequence ID" value="NZ_BLTE01000001.1"/>
</dbReference>
<evidence type="ECO:0000256" key="4">
    <source>
        <dbReference type="ARBA" id="ARBA00023235"/>
    </source>
</evidence>
<dbReference type="GO" id="GO:1990481">
    <property type="term" value="P:mRNA pseudouridine synthesis"/>
    <property type="evidence" value="ECO:0007669"/>
    <property type="project" value="TreeGrafter"/>
</dbReference>
<organism evidence="10 11">
    <name type="scientific">Fundidesulfovibrio magnetotacticus</name>
    <dbReference type="NCBI Taxonomy" id="2730080"/>
    <lineage>
        <taxon>Bacteria</taxon>
        <taxon>Pseudomonadati</taxon>
        <taxon>Thermodesulfobacteriota</taxon>
        <taxon>Desulfovibrionia</taxon>
        <taxon>Desulfovibrionales</taxon>
        <taxon>Desulfovibrionaceae</taxon>
        <taxon>Fundidesulfovibrio</taxon>
    </lineage>
</organism>
<dbReference type="InterPro" id="IPR015225">
    <property type="entry name" value="tRNA_psdUridine_synth_fam2_C"/>
</dbReference>
<dbReference type="GO" id="GO:0031119">
    <property type="term" value="P:tRNA pseudouridine synthesis"/>
    <property type="evidence" value="ECO:0007669"/>
    <property type="project" value="UniProtKB-UniRule"/>
</dbReference>
<feature type="domain" description="tRNA pseudouridylate synthase B C-terminal" evidence="9">
    <location>
        <begin position="184"/>
        <end position="240"/>
    </location>
</feature>
<feature type="domain" description="tRNA pseudouridine synthase II TruB subfamily 2 C-terminal" evidence="8">
    <location>
        <begin position="243"/>
        <end position="291"/>
    </location>
</feature>
<reference evidence="10 11" key="1">
    <citation type="submission" date="2020-04" db="EMBL/GenBank/DDBJ databases">
        <authorList>
            <consortium name="Desulfovibrio sp. FSS-1 genome sequencing consortium"/>
            <person name="Shimoshige H."/>
            <person name="Kobayashi H."/>
            <person name="Maekawa T."/>
        </authorList>
    </citation>
    <scope>NUCLEOTIDE SEQUENCE [LARGE SCALE GENOMIC DNA]</scope>
    <source>
        <strain evidence="10 11">SIID29052-01</strain>
    </source>
</reference>
<name>A0A6V8LJ03_9BACT</name>
<dbReference type="Proteomes" id="UP000494245">
    <property type="component" value="Unassembled WGS sequence"/>
</dbReference>
<sequence>MTDSPSSPRPPQQHGVLVLDKPKGPTSARCLEVIKRRLGQKKIGHAGTLDPMATGVLVVCLGEATKLAGYLTEGFKVYTGHLRLGQTTDTFDAEGRVTAEAPWEHVSPEAARDAVRAWMEKTTQEIPPYSAVKVDGQRLYKLAREGRDVPEVIKPVRVFDAETLHVELPLIHFRVKVSPGAYVRSLVHSLGTRLGCGAHLTELTRETSHPFGLSEAVSLDDLVDNPDRLAERLIPLEKALPHWPRLALSEAQARAVRDGKRLPLEDLPGPETRAVLVTPDGLPVALAEPQDLDGARRWAILRGLNPA</sequence>
<evidence type="ECO:0000256" key="1">
    <source>
        <dbReference type="ARBA" id="ARBA00000385"/>
    </source>
</evidence>
<keyword evidence="3 5" id="KW-0819">tRNA processing</keyword>
<dbReference type="GO" id="GO:0003723">
    <property type="term" value="F:RNA binding"/>
    <property type="evidence" value="ECO:0007669"/>
    <property type="project" value="InterPro"/>
</dbReference>
<protein>
    <recommendedName>
        <fullName evidence="5">tRNA pseudouridine synthase B</fullName>
        <ecNumber evidence="5">5.4.99.25</ecNumber>
    </recommendedName>
    <alternativeName>
        <fullName evidence="5">tRNA pseudouridine(55) synthase</fullName>
        <shortName evidence="5">Psi55 synthase</shortName>
    </alternativeName>
    <alternativeName>
        <fullName evidence="5">tRNA pseudouridylate synthase</fullName>
    </alternativeName>
    <alternativeName>
        <fullName evidence="5">tRNA-uridine isomerase</fullName>
    </alternativeName>
</protein>
<feature type="domain" description="Pseudouridine synthase II N-terminal" evidence="7">
    <location>
        <begin position="35"/>
        <end position="183"/>
    </location>
</feature>
<evidence type="ECO:0000259" key="8">
    <source>
        <dbReference type="Pfam" id="PF09142"/>
    </source>
</evidence>
<dbReference type="PANTHER" id="PTHR13767:SF2">
    <property type="entry name" value="PSEUDOURIDYLATE SYNTHASE TRUB1"/>
    <property type="match status" value="1"/>
</dbReference>
<comment type="function">
    <text evidence="5">Responsible for synthesis of pseudouridine from uracil-55 in the psi GC loop of transfer RNAs.</text>
</comment>
<dbReference type="InterPro" id="IPR002501">
    <property type="entry name" value="PsdUridine_synth_N"/>
</dbReference>
<dbReference type="InterPro" id="IPR014780">
    <property type="entry name" value="tRNA_psdUridine_synth_TruB"/>
</dbReference>
<dbReference type="CDD" id="cd02573">
    <property type="entry name" value="PseudoU_synth_EcTruB"/>
    <property type="match status" value="1"/>
</dbReference>
<comment type="caution">
    <text evidence="10">The sequence shown here is derived from an EMBL/GenBank/DDBJ whole genome shotgun (WGS) entry which is preliminary data.</text>
</comment>
<evidence type="ECO:0000313" key="11">
    <source>
        <dbReference type="Proteomes" id="UP000494245"/>
    </source>
</evidence>
<evidence type="ECO:0000259" key="9">
    <source>
        <dbReference type="Pfam" id="PF16198"/>
    </source>
</evidence>
<feature type="region of interest" description="Disordered" evidence="6">
    <location>
        <begin position="1"/>
        <end position="23"/>
    </location>
</feature>